<keyword evidence="4" id="KW-0720">Serine protease</keyword>
<evidence type="ECO:0000256" key="3">
    <source>
        <dbReference type="ARBA" id="ARBA00022801"/>
    </source>
</evidence>
<name>A0A6J4LTT4_9ACTN</name>
<evidence type="ECO:0000256" key="1">
    <source>
        <dbReference type="ARBA" id="ARBA00006534"/>
    </source>
</evidence>
<keyword evidence="2" id="KW-0645">Protease</keyword>
<dbReference type="SUPFAM" id="SSF52317">
    <property type="entry name" value="Class I glutamine amidotransferase-like"/>
    <property type="match status" value="1"/>
</dbReference>
<gene>
    <name evidence="5" type="ORF">AVDCRST_MAG07-2346</name>
</gene>
<dbReference type="InterPro" id="IPR029062">
    <property type="entry name" value="Class_I_gatase-like"/>
</dbReference>
<dbReference type="CDD" id="cd03129">
    <property type="entry name" value="GAT1_Peptidase_E_like"/>
    <property type="match status" value="1"/>
</dbReference>
<reference evidence="5" key="1">
    <citation type="submission" date="2020-02" db="EMBL/GenBank/DDBJ databases">
        <authorList>
            <person name="Meier V. D."/>
        </authorList>
    </citation>
    <scope>NUCLEOTIDE SEQUENCE</scope>
    <source>
        <strain evidence="5">AVDCRST_MAG07</strain>
    </source>
</reference>
<dbReference type="InterPro" id="IPR005320">
    <property type="entry name" value="Peptidase_S51"/>
</dbReference>
<dbReference type="GO" id="GO:0006508">
    <property type="term" value="P:proteolysis"/>
    <property type="evidence" value="ECO:0007669"/>
    <property type="project" value="UniProtKB-KW"/>
</dbReference>
<proteinExistence type="inferred from homology"/>
<dbReference type="AlphaFoldDB" id="A0A6J4LTT4"/>
<evidence type="ECO:0000256" key="2">
    <source>
        <dbReference type="ARBA" id="ARBA00022670"/>
    </source>
</evidence>
<dbReference type="GO" id="GO:0008236">
    <property type="term" value="F:serine-type peptidase activity"/>
    <property type="evidence" value="ECO:0007669"/>
    <property type="project" value="UniProtKB-KW"/>
</dbReference>
<dbReference type="Pfam" id="PF03575">
    <property type="entry name" value="Peptidase_S51"/>
    <property type="match status" value="1"/>
</dbReference>
<organism evidence="5">
    <name type="scientific">uncultured Frankineae bacterium</name>
    <dbReference type="NCBI Taxonomy" id="437475"/>
    <lineage>
        <taxon>Bacteria</taxon>
        <taxon>Bacillati</taxon>
        <taxon>Actinomycetota</taxon>
        <taxon>Actinomycetes</taxon>
        <taxon>Frankiales</taxon>
        <taxon>environmental samples</taxon>
    </lineage>
</organism>
<dbReference type="EMBL" id="CADCUB010000115">
    <property type="protein sequence ID" value="CAA9340657.1"/>
    <property type="molecule type" value="Genomic_DNA"/>
</dbReference>
<comment type="similarity">
    <text evidence="1">Belongs to the peptidase S51 family.</text>
</comment>
<sequence>MTGPVCLQGGAEFGPRCRVMDADLLARADGPVVVTALAGAVGADYRTASDNGVRHFRSLGAADVVAAPDAREDREAAVAVLRRARLLVLPGGSPTRLLDGLRATGVDAVVRDLLADGGVVSGSSAGAMVLGGWTVLPDRSRGARPAVERGLGVVEDLLVVPHWTGGRADWLDAVEAVVPGDVTVLGIPEQSGVLVEDGTLTAVGDAATTLVRSGRTLAPGASSGRAGEAS</sequence>
<protein>
    <recommendedName>
        <fullName evidence="6">Cyanophycinase</fullName>
    </recommendedName>
</protein>
<evidence type="ECO:0000313" key="5">
    <source>
        <dbReference type="EMBL" id="CAA9340657.1"/>
    </source>
</evidence>
<evidence type="ECO:0008006" key="6">
    <source>
        <dbReference type="Google" id="ProtNLM"/>
    </source>
</evidence>
<accession>A0A6J4LTT4</accession>
<dbReference type="Gene3D" id="3.40.50.880">
    <property type="match status" value="1"/>
</dbReference>
<keyword evidence="3" id="KW-0378">Hydrolase</keyword>
<evidence type="ECO:0000256" key="4">
    <source>
        <dbReference type="ARBA" id="ARBA00022825"/>
    </source>
</evidence>